<dbReference type="RefSeq" id="WP_183464206.1">
    <property type="nucleotide sequence ID" value="NZ_CP050296.1"/>
</dbReference>
<organism evidence="1 2">
    <name type="scientific">Mesorhizobium huakuii</name>
    <dbReference type="NCBI Taxonomy" id="28104"/>
    <lineage>
        <taxon>Bacteria</taxon>
        <taxon>Pseudomonadati</taxon>
        <taxon>Pseudomonadota</taxon>
        <taxon>Alphaproteobacteria</taxon>
        <taxon>Hyphomicrobiales</taxon>
        <taxon>Phyllobacteriaceae</taxon>
        <taxon>Mesorhizobium</taxon>
    </lineage>
</organism>
<name>A0A7G6SSA0_9HYPH</name>
<dbReference type="EMBL" id="CP050296">
    <property type="protein sequence ID" value="QND57382.1"/>
    <property type="molecule type" value="Genomic_DNA"/>
</dbReference>
<protein>
    <recommendedName>
        <fullName evidence="3">DUF3606 domain-containing protein</fullName>
    </recommendedName>
</protein>
<proteinExistence type="predicted"/>
<dbReference type="Proteomes" id="UP000515465">
    <property type="component" value="Chromosome"/>
</dbReference>
<accession>A0A7G6SSA0</accession>
<reference evidence="1" key="1">
    <citation type="journal article" date="2020" name="Mol. Plant Microbe Interact.">
        <title>Complete genome sequences of four natural Pseudomonas isolates that catabolize a wide range of aromatic compounds relevant to lignin valorization.</title>
        <authorList>
            <person name="Hatmaker E.A."/>
            <person name="Presle G."/>
            <person name="Cannon O."/>
            <person name="Guss A.M."/>
            <person name="Elkins J.G."/>
        </authorList>
    </citation>
    <scope>NUCLEOTIDE SEQUENCE</scope>
    <source>
        <strain evidence="1">583</strain>
    </source>
</reference>
<sequence length="55" mass="6355">MTKKQPKREVVEVHEDAVFAVENGITREQLRDLIRVLGNDRETLVEAVLALRNVR</sequence>
<evidence type="ECO:0000313" key="1">
    <source>
        <dbReference type="EMBL" id="QND57382.1"/>
    </source>
</evidence>
<evidence type="ECO:0000313" key="2">
    <source>
        <dbReference type="Proteomes" id="UP000515465"/>
    </source>
</evidence>
<gene>
    <name evidence="1" type="ORF">HB778_12725</name>
</gene>
<dbReference type="AlphaFoldDB" id="A0A7G6SSA0"/>
<evidence type="ECO:0008006" key="3">
    <source>
        <dbReference type="Google" id="ProtNLM"/>
    </source>
</evidence>